<dbReference type="PROSITE" id="PS50995">
    <property type="entry name" value="HTH_MARR_2"/>
    <property type="match status" value="1"/>
</dbReference>
<evidence type="ECO:0000256" key="1">
    <source>
        <dbReference type="SAM" id="MobiDB-lite"/>
    </source>
</evidence>
<dbReference type="Gene3D" id="1.10.10.10">
    <property type="entry name" value="Winged helix-like DNA-binding domain superfamily/Winged helix DNA-binding domain"/>
    <property type="match status" value="1"/>
</dbReference>
<sequence>MPDTTILRGAEPVPDATEPHPPTPLDAAVVARDLRVAFARLRRRLRAVALTDALSPSQAAVVTRLGKGEAASASALAALENVRPQSMAATVGALEDRGLVAREADPDDGRRQLLRLTPAGREAFDGDVAARAEWLTDALRTRLDAAELRTLAHAVALVERITA</sequence>
<dbReference type="AlphaFoldDB" id="A0A4P6EM65"/>
<proteinExistence type="predicted"/>
<dbReference type="GO" id="GO:0003700">
    <property type="term" value="F:DNA-binding transcription factor activity"/>
    <property type="evidence" value="ECO:0007669"/>
    <property type="project" value="InterPro"/>
</dbReference>
<dbReference type="EMBL" id="CP035495">
    <property type="protein sequence ID" value="QAY63930.1"/>
    <property type="molecule type" value="Genomic_DNA"/>
</dbReference>
<dbReference type="Pfam" id="PF01047">
    <property type="entry name" value="MarR"/>
    <property type="match status" value="1"/>
</dbReference>
<dbReference type="PANTHER" id="PTHR39515:SF2">
    <property type="entry name" value="HTH-TYPE TRANSCRIPTIONAL REGULATOR RV0880"/>
    <property type="match status" value="1"/>
</dbReference>
<feature type="domain" description="HTH marR-type" evidence="2">
    <location>
        <begin position="27"/>
        <end position="160"/>
    </location>
</feature>
<dbReference type="InterPro" id="IPR036388">
    <property type="entry name" value="WH-like_DNA-bd_sf"/>
</dbReference>
<dbReference type="KEGG" id="xyl:ET495_12595"/>
<dbReference type="RefSeq" id="WP_129205090.1">
    <property type="nucleotide sequence ID" value="NZ_CP035495.1"/>
</dbReference>
<gene>
    <name evidence="3" type="ORF">ET495_12595</name>
</gene>
<keyword evidence="4" id="KW-1185">Reference proteome</keyword>
<dbReference type="PANTHER" id="PTHR39515">
    <property type="entry name" value="CONSERVED PROTEIN"/>
    <property type="match status" value="1"/>
</dbReference>
<organism evidence="3 4">
    <name type="scientific">Xylanimonas allomyrinae</name>
    <dbReference type="NCBI Taxonomy" id="2509459"/>
    <lineage>
        <taxon>Bacteria</taxon>
        <taxon>Bacillati</taxon>
        <taxon>Actinomycetota</taxon>
        <taxon>Actinomycetes</taxon>
        <taxon>Micrococcales</taxon>
        <taxon>Promicromonosporaceae</taxon>
        <taxon>Xylanimonas</taxon>
    </lineage>
</organism>
<dbReference type="InterPro" id="IPR000835">
    <property type="entry name" value="HTH_MarR-typ"/>
</dbReference>
<dbReference type="SMART" id="SM00347">
    <property type="entry name" value="HTH_MARR"/>
    <property type="match status" value="1"/>
</dbReference>
<evidence type="ECO:0000313" key="3">
    <source>
        <dbReference type="EMBL" id="QAY63930.1"/>
    </source>
</evidence>
<dbReference type="InterPro" id="IPR036390">
    <property type="entry name" value="WH_DNA-bd_sf"/>
</dbReference>
<name>A0A4P6EM65_9MICO</name>
<dbReference type="OrthoDB" id="9815567at2"/>
<evidence type="ECO:0000313" key="4">
    <source>
        <dbReference type="Proteomes" id="UP000291758"/>
    </source>
</evidence>
<dbReference type="SUPFAM" id="SSF46785">
    <property type="entry name" value="Winged helix' DNA-binding domain"/>
    <property type="match status" value="1"/>
</dbReference>
<accession>A0A4P6EM65</accession>
<dbReference type="Proteomes" id="UP000291758">
    <property type="component" value="Chromosome"/>
</dbReference>
<feature type="region of interest" description="Disordered" evidence="1">
    <location>
        <begin position="1"/>
        <end position="25"/>
    </location>
</feature>
<reference evidence="3 4" key="1">
    <citation type="submission" date="2019-01" db="EMBL/GenBank/DDBJ databases">
        <title>Genome sequencing of strain 2JSPR-7.</title>
        <authorList>
            <person name="Heo J."/>
            <person name="Kim S.-J."/>
            <person name="Kim J.-S."/>
            <person name="Hong S.-B."/>
            <person name="Kwon S.-W."/>
        </authorList>
    </citation>
    <scope>NUCLEOTIDE SEQUENCE [LARGE SCALE GENOMIC DNA]</scope>
    <source>
        <strain evidence="3 4">2JSPR-7</strain>
    </source>
</reference>
<dbReference type="InterPro" id="IPR052526">
    <property type="entry name" value="HTH-type_Bedaq_tolerance"/>
</dbReference>
<protein>
    <submittedName>
        <fullName evidence="3">MarR family transcriptional regulator</fullName>
    </submittedName>
</protein>
<evidence type="ECO:0000259" key="2">
    <source>
        <dbReference type="PROSITE" id="PS50995"/>
    </source>
</evidence>